<sequence>MTILEAGTSQNGWPANSDPAVIDVASFPVPGSSPARSLMVRDGDIKTILIGVAARFNSTVEPLGSDIGGYNYRPIAGSTVLSNHASGTAIDLNWNEHPQGASGTFTAAQVAAIRRILGLCGNVVRWGGDYNSTVDEMHFEINVPPGSSSLSTCAEAFADTVPSVPVSLSSGRSYFGDGQHHVYERGVGDSLQHFWYTVGDSGWDKAI</sequence>
<reference evidence="2 3" key="1">
    <citation type="submission" date="2024-09" db="EMBL/GenBank/DDBJ databases">
        <authorList>
            <person name="Sun Q."/>
            <person name="Mori K."/>
        </authorList>
    </citation>
    <scope>NUCLEOTIDE SEQUENCE [LARGE SCALE GENOMIC DNA]</scope>
    <source>
        <strain evidence="2 3">TBRC 2205</strain>
    </source>
</reference>
<proteinExistence type="predicted"/>
<keyword evidence="3" id="KW-1185">Reference proteome</keyword>
<dbReference type="EMBL" id="JBHLUE010000030">
    <property type="protein sequence ID" value="MFC0568072.1"/>
    <property type="molecule type" value="Genomic_DNA"/>
</dbReference>
<feature type="domain" description="Peptidase M15C" evidence="1">
    <location>
        <begin position="77"/>
        <end position="141"/>
    </location>
</feature>
<keyword evidence="2" id="KW-0378">Hydrolase</keyword>
<dbReference type="GO" id="GO:0016787">
    <property type="term" value="F:hydrolase activity"/>
    <property type="evidence" value="ECO:0007669"/>
    <property type="project" value="UniProtKB-KW"/>
</dbReference>
<dbReference type="RefSeq" id="WP_377343521.1">
    <property type="nucleotide sequence ID" value="NZ_JBHLUE010000030.1"/>
</dbReference>
<dbReference type="Pfam" id="PF13539">
    <property type="entry name" value="Peptidase_M15_4"/>
    <property type="match status" value="1"/>
</dbReference>
<accession>A0ABV6P6E6</accession>
<evidence type="ECO:0000259" key="1">
    <source>
        <dbReference type="Pfam" id="PF13539"/>
    </source>
</evidence>
<feature type="non-terminal residue" evidence="2">
    <location>
        <position position="207"/>
    </location>
</feature>
<organism evidence="2 3">
    <name type="scientific">Plantactinospora siamensis</name>
    <dbReference type="NCBI Taxonomy" id="555372"/>
    <lineage>
        <taxon>Bacteria</taxon>
        <taxon>Bacillati</taxon>
        <taxon>Actinomycetota</taxon>
        <taxon>Actinomycetes</taxon>
        <taxon>Micromonosporales</taxon>
        <taxon>Micromonosporaceae</taxon>
        <taxon>Plantactinospora</taxon>
    </lineage>
</organism>
<gene>
    <name evidence="2" type="ORF">ACFFHU_28500</name>
</gene>
<protein>
    <submittedName>
        <fullName evidence="2">M15 family metallopeptidase</fullName>
        <ecNumber evidence="2">3.4.-.-</ecNumber>
    </submittedName>
</protein>
<evidence type="ECO:0000313" key="3">
    <source>
        <dbReference type="Proteomes" id="UP001589894"/>
    </source>
</evidence>
<name>A0ABV6P6E6_9ACTN</name>
<comment type="caution">
    <text evidence="2">The sequence shown here is derived from an EMBL/GenBank/DDBJ whole genome shotgun (WGS) entry which is preliminary data.</text>
</comment>
<dbReference type="EC" id="3.4.-.-" evidence="2"/>
<dbReference type="SUPFAM" id="SSF55166">
    <property type="entry name" value="Hedgehog/DD-peptidase"/>
    <property type="match status" value="1"/>
</dbReference>
<dbReference type="Gene3D" id="3.30.1380.10">
    <property type="match status" value="1"/>
</dbReference>
<dbReference type="Proteomes" id="UP001589894">
    <property type="component" value="Unassembled WGS sequence"/>
</dbReference>
<evidence type="ECO:0000313" key="2">
    <source>
        <dbReference type="EMBL" id="MFC0568072.1"/>
    </source>
</evidence>
<dbReference type="InterPro" id="IPR039561">
    <property type="entry name" value="Peptidase_M15C"/>
</dbReference>
<dbReference type="InterPro" id="IPR009045">
    <property type="entry name" value="Zn_M74/Hedgehog-like"/>
</dbReference>